<organism evidence="1 2">
    <name type="scientific">Cystobacter fuscus</name>
    <dbReference type="NCBI Taxonomy" id="43"/>
    <lineage>
        <taxon>Bacteria</taxon>
        <taxon>Pseudomonadati</taxon>
        <taxon>Myxococcota</taxon>
        <taxon>Myxococcia</taxon>
        <taxon>Myxococcales</taxon>
        <taxon>Cystobacterineae</taxon>
        <taxon>Archangiaceae</taxon>
        <taxon>Cystobacter</taxon>
    </lineage>
</organism>
<dbReference type="RefSeq" id="WP_095984932.1">
    <property type="nucleotide sequence ID" value="NZ_CP022098.1"/>
</dbReference>
<gene>
    <name evidence="1" type="ORF">CYFUS_001885</name>
</gene>
<protein>
    <submittedName>
        <fullName evidence="1">Uncharacterized protein</fullName>
    </submittedName>
</protein>
<dbReference type="KEGG" id="cfus:CYFUS_001885"/>
<reference evidence="1 2" key="1">
    <citation type="submission" date="2017-06" db="EMBL/GenBank/DDBJ databases">
        <title>Sequencing and comparative analysis of myxobacterial genomes.</title>
        <authorList>
            <person name="Rupp O."/>
            <person name="Goesmann A."/>
            <person name="Sogaard-Andersen L."/>
        </authorList>
    </citation>
    <scope>NUCLEOTIDE SEQUENCE [LARGE SCALE GENOMIC DNA]</scope>
    <source>
        <strain evidence="1 2">DSM 52655</strain>
    </source>
</reference>
<dbReference type="EMBL" id="CP022098">
    <property type="protein sequence ID" value="ATB36470.1"/>
    <property type="molecule type" value="Genomic_DNA"/>
</dbReference>
<evidence type="ECO:0000313" key="2">
    <source>
        <dbReference type="Proteomes" id="UP000217257"/>
    </source>
</evidence>
<accession>A0A250IYX2</accession>
<evidence type="ECO:0000313" key="1">
    <source>
        <dbReference type="EMBL" id="ATB36470.1"/>
    </source>
</evidence>
<dbReference type="Proteomes" id="UP000217257">
    <property type="component" value="Chromosome"/>
</dbReference>
<dbReference type="AlphaFoldDB" id="A0A250IYX2"/>
<sequence length="148" mass="16727">MAKHQLIIPENIYASFPVRSEAGRLEELLTLVINWKGTWEPGDQPEQYLVVAPGDELEIVLSAERHQGGSLWLFKRELPLLLPENAVLSDRTWARVDLERGSRVFQVNHALSRDSGESRYDLRVSELRQYPEPIVGQGQPGTLTASKP</sequence>
<name>A0A250IYX2_9BACT</name>
<proteinExistence type="predicted"/>